<keyword evidence="2" id="KW-1185">Reference proteome</keyword>
<dbReference type="Proteomes" id="UP000632222">
    <property type="component" value="Unassembled WGS sequence"/>
</dbReference>
<gene>
    <name evidence="1" type="ORF">GCM10008938_15190</name>
</gene>
<comment type="caution">
    <text evidence="1">The sequence shown here is derived from an EMBL/GenBank/DDBJ whole genome shotgun (WGS) entry which is preliminary data.</text>
</comment>
<reference evidence="2" key="1">
    <citation type="journal article" date="2019" name="Int. J. Syst. Evol. Microbiol.">
        <title>The Global Catalogue of Microorganisms (GCM) 10K type strain sequencing project: providing services to taxonomists for standard genome sequencing and annotation.</title>
        <authorList>
            <consortium name="The Broad Institute Genomics Platform"/>
            <consortium name="The Broad Institute Genome Sequencing Center for Infectious Disease"/>
            <person name="Wu L."/>
            <person name="Ma J."/>
        </authorList>
    </citation>
    <scope>NUCLEOTIDE SEQUENCE [LARGE SCALE GENOMIC DNA]</scope>
    <source>
        <strain evidence="2">JCM 14370</strain>
    </source>
</reference>
<evidence type="ECO:0008006" key="3">
    <source>
        <dbReference type="Google" id="ProtNLM"/>
    </source>
</evidence>
<evidence type="ECO:0000313" key="1">
    <source>
        <dbReference type="EMBL" id="GGJ30173.1"/>
    </source>
</evidence>
<proteinExistence type="predicted"/>
<accession>A0ABQ2CXA3</accession>
<evidence type="ECO:0000313" key="2">
    <source>
        <dbReference type="Proteomes" id="UP000632222"/>
    </source>
</evidence>
<sequence>MKVCRKRMMDWQTTRKPQVFLALFRIVLLVLTRDSFTLSDRQQGDSVAGRGRLSCTKAFSGKPILVMALMHDADALLRPVLQNKGG</sequence>
<dbReference type="EMBL" id="BMOD01000004">
    <property type="protein sequence ID" value="GGJ30173.1"/>
    <property type="molecule type" value="Genomic_DNA"/>
</dbReference>
<name>A0ABQ2CXA3_9DEIO</name>
<organism evidence="1 2">
    <name type="scientific">Deinococcus roseus</name>
    <dbReference type="NCBI Taxonomy" id="392414"/>
    <lineage>
        <taxon>Bacteria</taxon>
        <taxon>Thermotogati</taxon>
        <taxon>Deinococcota</taxon>
        <taxon>Deinococci</taxon>
        <taxon>Deinococcales</taxon>
        <taxon>Deinococcaceae</taxon>
        <taxon>Deinococcus</taxon>
    </lineage>
</organism>
<protein>
    <recommendedName>
        <fullName evidence="3">Secreted protein</fullName>
    </recommendedName>
</protein>